<keyword evidence="1" id="KW-1133">Transmembrane helix</keyword>
<protein>
    <submittedName>
        <fullName evidence="2">Uncharacterized protein</fullName>
    </submittedName>
</protein>
<organism evidence="2">
    <name type="scientific">Spongospora subterranea</name>
    <dbReference type="NCBI Taxonomy" id="70186"/>
    <lineage>
        <taxon>Eukaryota</taxon>
        <taxon>Sar</taxon>
        <taxon>Rhizaria</taxon>
        <taxon>Endomyxa</taxon>
        <taxon>Phytomyxea</taxon>
        <taxon>Plasmodiophorida</taxon>
        <taxon>Plasmodiophoridae</taxon>
        <taxon>Spongospora</taxon>
    </lineage>
</organism>
<evidence type="ECO:0000313" key="2">
    <source>
        <dbReference type="EMBL" id="CRZ12279.1"/>
    </source>
</evidence>
<sequence length="289" mass="34378">MADVVDVILLFITNIITALGIWFVPAWWSARIAKQDKDRELWNESRERYYFLLREAAQELLNRLTRLKEIYYREKPHHDPDRMSEDFRELFMLSRNTIPDIHTADPNRLRANLETRQYVQTRMHRYLYLATSTLYIAARYFALVKLTRSHLSCGRHVLTETKAKDLTDRINNVTLALKGPDDIDFGMPTEQQESIGEIMITDGNRVMTQYEFRKRLFDCPGWEQFTSLMTFFITEDDRPNAIKLLPKFNYEIREAVRCLIDLDDYLKYLTGSSPTYHEREGYPWPFIPL</sequence>
<evidence type="ECO:0000256" key="1">
    <source>
        <dbReference type="SAM" id="Phobius"/>
    </source>
</evidence>
<keyword evidence="1" id="KW-0472">Membrane</keyword>
<name>A0A0H5RU85_9EUKA</name>
<accession>A0A0H5RU85</accession>
<feature type="transmembrane region" description="Helical" evidence="1">
    <location>
        <begin position="6"/>
        <end position="28"/>
    </location>
</feature>
<reference evidence="2" key="1">
    <citation type="submission" date="2015-04" db="EMBL/GenBank/DDBJ databases">
        <title>The genome sequence of the plant pathogenic Rhizarian Plasmodiophora brassicae reveals insights in its biotrophic life cycle and the origin of chitin synthesis.</title>
        <authorList>
            <person name="Schwelm A."/>
            <person name="Fogelqvist J."/>
            <person name="Knaust A."/>
            <person name="Julke S."/>
            <person name="Lilja T."/>
            <person name="Dhandapani V."/>
            <person name="Bonilla-Rosso G."/>
            <person name="Karlsson M."/>
            <person name="Shevchenko A."/>
            <person name="Choi S.R."/>
            <person name="Kim H.G."/>
            <person name="Park J.Y."/>
            <person name="Lim Y.P."/>
            <person name="Ludwig-Muller J."/>
            <person name="Dixelius C."/>
        </authorList>
    </citation>
    <scope>NUCLEOTIDE SEQUENCE</scope>
    <source>
        <tissue evidence="2">Potato root galls</tissue>
    </source>
</reference>
<dbReference type="AlphaFoldDB" id="A0A0H5RU85"/>
<dbReference type="EMBL" id="HACM01011837">
    <property type="protein sequence ID" value="CRZ12279.1"/>
    <property type="molecule type" value="Transcribed_RNA"/>
</dbReference>
<proteinExistence type="predicted"/>
<keyword evidence="1" id="KW-0812">Transmembrane</keyword>